<proteinExistence type="predicted"/>
<dbReference type="Gene3D" id="3.80.10.10">
    <property type="entry name" value="Ribonuclease Inhibitor"/>
    <property type="match status" value="2"/>
</dbReference>
<evidence type="ECO:0000256" key="5">
    <source>
        <dbReference type="ARBA" id="ARBA00023180"/>
    </source>
</evidence>
<dbReference type="Ensembl" id="ENSCABT00000014974.1">
    <property type="protein sequence ID" value="ENSCABP00000013649.1"/>
    <property type="gene ID" value="ENSCABG00000010205.1"/>
</dbReference>
<dbReference type="InterPro" id="IPR050541">
    <property type="entry name" value="LRR_TM_domain-containing"/>
</dbReference>
<gene>
    <name evidence="9" type="primary">SLIT3</name>
</gene>
<keyword evidence="2" id="KW-0732">Signal</keyword>
<evidence type="ECO:0000259" key="7">
    <source>
        <dbReference type="SMART" id="SM00013"/>
    </source>
</evidence>
<dbReference type="GO" id="GO:0005886">
    <property type="term" value="C:plasma membrane"/>
    <property type="evidence" value="ECO:0007669"/>
    <property type="project" value="TreeGrafter"/>
</dbReference>
<dbReference type="PANTHER" id="PTHR24369:SF210">
    <property type="entry name" value="CHAOPTIN-RELATED"/>
    <property type="match status" value="1"/>
</dbReference>
<dbReference type="PANTHER" id="PTHR24369">
    <property type="entry name" value="ANTIGEN BSP, PUTATIVE-RELATED"/>
    <property type="match status" value="1"/>
</dbReference>
<dbReference type="Pfam" id="PF13855">
    <property type="entry name" value="LRR_8"/>
    <property type="match status" value="2"/>
</dbReference>
<keyword evidence="6" id="KW-0812">Transmembrane</keyword>
<evidence type="ECO:0000256" key="6">
    <source>
        <dbReference type="SAM" id="Phobius"/>
    </source>
</evidence>
<feature type="domain" description="LRRNT" evidence="7">
    <location>
        <begin position="206"/>
        <end position="238"/>
    </location>
</feature>
<organism evidence="9 10">
    <name type="scientific">Chelonoidis abingdonii</name>
    <name type="common">Abingdon island giant tortoise</name>
    <name type="synonym">Testudo abingdonii</name>
    <dbReference type="NCBI Taxonomy" id="106734"/>
    <lineage>
        <taxon>Eukaryota</taxon>
        <taxon>Metazoa</taxon>
        <taxon>Chordata</taxon>
        <taxon>Craniata</taxon>
        <taxon>Vertebrata</taxon>
        <taxon>Euteleostomi</taxon>
        <taxon>Archelosauria</taxon>
        <taxon>Testudinata</taxon>
        <taxon>Testudines</taxon>
        <taxon>Cryptodira</taxon>
        <taxon>Durocryptodira</taxon>
        <taxon>Testudinoidea</taxon>
        <taxon>Testudinidae</taxon>
        <taxon>Chelonoidis</taxon>
    </lineage>
</organism>
<dbReference type="InterPro" id="IPR002272">
    <property type="entry name" value="FSH_rcpt"/>
</dbReference>
<dbReference type="InterPro" id="IPR003591">
    <property type="entry name" value="Leu-rich_rpt_typical-subtyp"/>
</dbReference>
<dbReference type="SMART" id="SM00013">
    <property type="entry name" value="LRRNT"/>
    <property type="match status" value="1"/>
</dbReference>
<dbReference type="InterPro" id="IPR000372">
    <property type="entry name" value="LRRNT"/>
</dbReference>
<evidence type="ECO:0000259" key="8">
    <source>
        <dbReference type="SMART" id="SM00082"/>
    </source>
</evidence>
<dbReference type="InterPro" id="IPR000483">
    <property type="entry name" value="Cys-rich_flank_reg_C"/>
</dbReference>
<dbReference type="SMART" id="SM00082">
    <property type="entry name" value="LRRCT"/>
    <property type="match status" value="1"/>
</dbReference>
<dbReference type="InterPro" id="IPR032675">
    <property type="entry name" value="LRR_dom_sf"/>
</dbReference>
<dbReference type="PRINTS" id="PR01143">
    <property type="entry name" value="FSHRECEPTOR"/>
</dbReference>
<reference evidence="9" key="1">
    <citation type="submission" date="2025-08" db="UniProtKB">
        <authorList>
            <consortium name="Ensembl"/>
        </authorList>
    </citation>
    <scope>IDENTIFICATION</scope>
</reference>
<evidence type="ECO:0000256" key="4">
    <source>
        <dbReference type="ARBA" id="ARBA00023157"/>
    </source>
</evidence>
<accession>A0A8C0IQN1</accession>
<dbReference type="AlphaFoldDB" id="A0A8C0IQN1"/>
<keyword evidence="6" id="KW-1133">Transmembrane helix</keyword>
<keyword evidence="4" id="KW-1015">Disulfide bond</keyword>
<evidence type="ECO:0000256" key="1">
    <source>
        <dbReference type="ARBA" id="ARBA00022614"/>
    </source>
</evidence>
<dbReference type="FunFam" id="3.80.10.10:FF:000376">
    <property type="entry name" value="Slit guidance ligand 2"/>
    <property type="match status" value="1"/>
</dbReference>
<feature type="domain" description="LRRCT" evidence="8">
    <location>
        <begin position="142"/>
        <end position="191"/>
    </location>
</feature>
<keyword evidence="1" id="KW-0433">Leucine-rich repeat</keyword>
<dbReference type="Proteomes" id="UP000694404">
    <property type="component" value="Unplaced"/>
</dbReference>
<dbReference type="SUPFAM" id="SSF52058">
    <property type="entry name" value="L domain-like"/>
    <property type="match status" value="2"/>
</dbReference>
<evidence type="ECO:0000313" key="9">
    <source>
        <dbReference type="Ensembl" id="ENSCABP00000013649.1"/>
    </source>
</evidence>
<evidence type="ECO:0000313" key="10">
    <source>
        <dbReference type="Proteomes" id="UP000694404"/>
    </source>
</evidence>
<evidence type="ECO:0000256" key="3">
    <source>
        <dbReference type="ARBA" id="ARBA00022737"/>
    </source>
</evidence>
<name>A0A8C0IQN1_CHEAB</name>
<keyword evidence="6" id="KW-0472">Membrane</keyword>
<dbReference type="SMART" id="SM00369">
    <property type="entry name" value="LRR_TYP"/>
    <property type="match status" value="5"/>
</dbReference>
<keyword evidence="5" id="KW-0325">Glycoprotein</keyword>
<sequence>PRLRKPWASTSLSPSPPTSWGVHTAAWGLGVPLHLHTRRPTGIFFFVCLFVCLLFFLPFAVLAGWDLSENQIQGIPRKAFRGITDVKNLQLDNNQISCIEDGAFRALRDLEILTLNNNNITRIPLTSFNHMPKIRTLRLHSNYLYCDCHLAWLSDWLRQRRSIGQFTFCMAPVHLRGFNVADVQKKEYVCSGSHSEPPSCNANSITCPSACTCSNNIVDCRGKGLTEIPSNLPEGIVEIRLEQNSIKTVPPGAFSQYKKLKRIDISKNQISDIAPDAFHGMNELFGENLNVKKK</sequence>
<dbReference type="Pfam" id="PF01462">
    <property type="entry name" value="LRRNT"/>
    <property type="match status" value="1"/>
</dbReference>
<dbReference type="GeneTree" id="ENSGT00940000159322"/>
<feature type="transmembrane region" description="Helical" evidence="6">
    <location>
        <begin position="43"/>
        <end position="65"/>
    </location>
</feature>
<dbReference type="InterPro" id="IPR001611">
    <property type="entry name" value="Leu-rich_rpt"/>
</dbReference>
<protein>
    <submittedName>
        <fullName evidence="9">Slit guidance ligand 3</fullName>
    </submittedName>
</protein>
<keyword evidence="3" id="KW-0677">Repeat</keyword>
<keyword evidence="10" id="KW-1185">Reference proteome</keyword>
<evidence type="ECO:0000256" key="2">
    <source>
        <dbReference type="ARBA" id="ARBA00022729"/>
    </source>
</evidence>
<reference evidence="9" key="2">
    <citation type="submission" date="2025-09" db="UniProtKB">
        <authorList>
            <consortium name="Ensembl"/>
        </authorList>
    </citation>
    <scope>IDENTIFICATION</scope>
</reference>
<dbReference type="GO" id="GO:0004963">
    <property type="term" value="F:follicle-stimulating hormone receptor activity"/>
    <property type="evidence" value="ECO:0007669"/>
    <property type="project" value="InterPro"/>
</dbReference>
<dbReference type="PROSITE" id="PS51450">
    <property type="entry name" value="LRR"/>
    <property type="match status" value="2"/>
</dbReference>